<dbReference type="AlphaFoldDB" id="A0A0A1U887"/>
<dbReference type="Pfam" id="PF10551">
    <property type="entry name" value="MULE"/>
    <property type="match status" value="1"/>
</dbReference>
<accession>A0A0A1U887</accession>
<sequence>MSIKSTRGKELPIYDGYLFHAIDKERTHFRCSCRKCKVTIIKNTDGCYHYGKTTTHIHKKQDLRRKNHSNFIKNDLQTSPTKKLTMKSFITKYKRGSIGITQSTLERFVQRNKVHKIEPNSYDDIIISVGDFNLLFKDEQIGILIFGNSEQLTMLARCKEVFMDGTFRSCPKQFYQLYTLHCQLQNNQTFPAIHYLLKNKTLNTYETLFNAIECLLKEINENYTCFGRNVVVVTDFKNSLIAVLRKYKTFGLKHKGCLFHQRQAIRKFINNAGLKCEYSLNTEFKAAVKILESVCFLKKRY</sequence>
<evidence type="ECO:0000259" key="1">
    <source>
        <dbReference type="Pfam" id="PF10551"/>
    </source>
</evidence>
<evidence type="ECO:0000313" key="2">
    <source>
        <dbReference type="EMBL" id="ELP91144.1"/>
    </source>
</evidence>
<dbReference type="EMBL" id="KB206479">
    <property type="protein sequence ID" value="ELP91144.1"/>
    <property type="molecule type" value="Genomic_DNA"/>
</dbReference>
<keyword evidence="3" id="KW-1185">Reference proteome</keyword>
<dbReference type="VEuPathDB" id="AmoebaDB:EIN_270400"/>
<proteinExistence type="predicted"/>
<dbReference type="Proteomes" id="UP000014680">
    <property type="component" value="Unassembled WGS sequence"/>
</dbReference>
<evidence type="ECO:0000313" key="3">
    <source>
        <dbReference type="Proteomes" id="UP000014680"/>
    </source>
</evidence>
<protein>
    <recommendedName>
        <fullName evidence="1">MULE transposase domain-containing protein</fullName>
    </recommendedName>
</protein>
<dbReference type="RefSeq" id="XP_004257915.1">
    <property type="nucleotide sequence ID" value="XM_004257867.1"/>
</dbReference>
<organism evidence="2 3">
    <name type="scientific">Entamoeba invadens IP1</name>
    <dbReference type="NCBI Taxonomy" id="370355"/>
    <lineage>
        <taxon>Eukaryota</taxon>
        <taxon>Amoebozoa</taxon>
        <taxon>Evosea</taxon>
        <taxon>Archamoebae</taxon>
        <taxon>Mastigamoebida</taxon>
        <taxon>Entamoebidae</taxon>
        <taxon>Entamoeba</taxon>
    </lineage>
</organism>
<name>A0A0A1U887_ENTIV</name>
<feature type="domain" description="MULE transposase" evidence="1">
    <location>
        <begin position="161"/>
        <end position="260"/>
    </location>
</feature>
<reference evidence="2 3" key="1">
    <citation type="submission" date="2012-10" db="EMBL/GenBank/DDBJ databases">
        <authorList>
            <person name="Zafar N."/>
            <person name="Inman J."/>
            <person name="Hall N."/>
            <person name="Lorenzi H."/>
            <person name="Caler E."/>
        </authorList>
    </citation>
    <scope>NUCLEOTIDE SEQUENCE [LARGE SCALE GENOMIC DNA]</scope>
    <source>
        <strain evidence="2 3">IP1</strain>
    </source>
</reference>
<gene>
    <name evidence="2" type="ORF">EIN_270400</name>
</gene>
<dbReference type="GeneID" id="14890113"/>
<dbReference type="InterPro" id="IPR018289">
    <property type="entry name" value="MULE_transposase_dom"/>
</dbReference>
<dbReference type="KEGG" id="eiv:EIN_270400"/>
<dbReference type="OrthoDB" id="6612379at2759"/>